<organism evidence="2 3">
    <name type="scientific">Thermoanaerobacter mathranii subsp. mathranii (strain DSM 11426 / CCUG 53645 / CIP 108742 / A3)</name>
    <dbReference type="NCBI Taxonomy" id="583358"/>
    <lineage>
        <taxon>Bacteria</taxon>
        <taxon>Bacillati</taxon>
        <taxon>Bacillota</taxon>
        <taxon>Clostridia</taxon>
        <taxon>Thermoanaerobacterales</taxon>
        <taxon>Thermoanaerobacteraceae</taxon>
        <taxon>Thermoanaerobacter</taxon>
    </lineage>
</organism>
<keyword evidence="3" id="KW-1185">Reference proteome</keyword>
<dbReference type="Proteomes" id="UP000002064">
    <property type="component" value="Chromosome"/>
</dbReference>
<dbReference type="PANTHER" id="PTHR43852:SF3">
    <property type="entry name" value="NUCLEOTIDYLTRANSFERASE"/>
    <property type="match status" value="1"/>
</dbReference>
<proteinExistence type="predicted"/>
<dbReference type="Gene3D" id="3.30.460.10">
    <property type="entry name" value="Beta Polymerase, domain 2"/>
    <property type="match status" value="1"/>
</dbReference>
<name>A0ABN3Z4S6_THEM3</name>
<evidence type="ECO:0000313" key="3">
    <source>
        <dbReference type="Proteomes" id="UP000002064"/>
    </source>
</evidence>
<accession>A0ABN3Z4S6</accession>
<dbReference type="NCBIfam" id="NF047752">
    <property type="entry name" value="MntA_antitoxin"/>
    <property type="match status" value="1"/>
</dbReference>
<dbReference type="SUPFAM" id="SSF81301">
    <property type="entry name" value="Nucleotidyltransferase"/>
    <property type="match status" value="1"/>
</dbReference>
<dbReference type="Pfam" id="PF18765">
    <property type="entry name" value="Polbeta"/>
    <property type="match status" value="1"/>
</dbReference>
<dbReference type="EMBL" id="CP002032">
    <property type="protein sequence ID" value="ADH61672.1"/>
    <property type="molecule type" value="Genomic_DNA"/>
</dbReference>
<dbReference type="RefSeq" id="WP_013150848.1">
    <property type="nucleotide sequence ID" value="NC_014209.1"/>
</dbReference>
<dbReference type="PANTHER" id="PTHR43852">
    <property type="entry name" value="NUCLEOTIDYLTRANSFERASE"/>
    <property type="match status" value="1"/>
</dbReference>
<feature type="domain" description="Polymerase beta nucleotidyltransferase" evidence="1">
    <location>
        <begin position="12"/>
        <end position="102"/>
    </location>
</feature>
<dbReference type="CDD" id="cd05403">
    <property type="entry name" value="NT_KNTase_like"/>
    <property type="match status" value="1"/>
</dbReference>
<gene>
    <name evidence="2" type="ordered locus">Tmath_1987</name>
</gene>
<dbReference type="InterPro" id="IPR041633">
    <property type="entry name" value="Polbeta"/>
</dbReference>
<sequence length="138" mass="16243">MRDLSSISKELEKLKSYLSDNPNIIAFYLFGSYGTEYQNQNSDIDFAVLYNKNVLLEEELTLEVKISEIFKRDDIDVINLNKAPLNLQHHVIYTGELLYCSNYVKLSDFKEKVFKYYGDYGITLKFFYDDYLEGLVKK</sequence>
<evidence type="ECO:0000313" key="2">
    <source>
        <dbReference type="EMBL" id="ADH61672.1"/>
    </source>
</evidence>
<dbReference type="InterPro" id="IPR052930">
    <property type="entry name" value="TA_antitoxin_MntA"/>
</dbReference>
<evidence type="ECO:0000259" key="1">
    <source>
        <dbReference type="Pfam" id="PF18765"/>
    </source>
</evidence>
<protein>
    <submittedName>
        <fullName evidence="2">DNA polymerase beta domain protein region</fullName>
    </submittedName>
</protein>
<dbReference type="InterPro" id="IPR043519">
    <property type="entry name" value="NT_sf"/>
</dbReference>
<reference evidence="2 3" key="1">
    <citation type="submission" date="2010-05" db="EMBL/GenBank/DDBJ databases">
        <title>Complete sequence of Thermoanaerobacter mathranii subsp. mathranii mathranii str. A3.</title>
        <authorList>
            <consortium name="US DOE Joint Genome Institute"/>
            <person name="Lucas S."/>
            <person name="Copeland A."/>
            <person name="Lapidus A."/>
            <person name="Cheng J.-F."/>
            <person name="Bruce D."/>
            <person name="Goodwin L."/>
            <person name="Pitluck S."/>
            <person name="Held B."/>
            <person name="Detter J.C."/>
            <person name="Han C."/>
            <person name="Tapia R."/>
            <person name="Land M."/>
            <person name="Hauser L."/>
            <person name="Kyrpides N."/>
            <person name="Mikhailova N."/>
            <person name="Zhou J."/>
            <person name="Hemme C."/>
            <person name="Woyke T."/>
        </authorList>
    </citation>
    <scope>NUCLEOTIDE SEQUENCE [LARGE SCALE GENOMIC DNA]</scope>
    <source>
        <strain evidence="2 3">A3</strain>
    </source>
</reference>